<feature type="repeat" description="ANK" evidence="3">
    <location>
        <begin position="1028"/>
        <end position="1060"/>
    </location>
</feature>
<accession>A0A9P9DBN3</accession>
<dbReference type="SMART" id="SM00248">
    <property type="entry name" value="ANK"/>
    <property type="match status" value="24"/>
</dbReference>
<feature type="region of interest" description="Disordered" evidence="4">
    <location>
        <begin position="780"/>
        <end position="868"/>
    </location>
</feature>
<feature type="compositionally biased region" description="Polar residues" evidence="4">
    <location>
        <begin position="1972"/>
        <end position="1983"/>
    </location>
</feature>
<dbReference type="InterPro" id="IPR036770">
    <property type="entry name" value="Ankyrin_rpt-contain_sf"/>
</dbReference>
<feature type="compositionally biased region" description="Polar residues" evidence="4">
    <location>
        <begin position="1894"/>
        <end position="1903"/>
    </location>
</feature>
<evidence type="ECO:0000256" key="3">
    <source>
        <dbReference type="PROSITE-ProRule" id="PRU00023"/>
    </source>
</evidence>
<feature type="compositionally biased region" description="Pro residues" evidence="4">
    <location>
        <begin position="2040"/>
        <end position="2051"/>
    </location>
</feature>
<dbReference type="Gene3D" id="1.25.40.20">
    <property type="entry name" value="Ankyrin repeat-containing domain"/>
    <property type="match status" value="5"/>
</dbReference>
<feature type="compositionally biased region" description="Low complexity" evidence="4">
    <location>
        <begin position="2069"/>
        <end position="2090"/>
    </location>
</feature>
<feature type="compositionally biased region" description="Polar residues" evidence="4">
    <location>
        <begin position="2023"/>
        <end position="2038"/>
    </location>
</feature>
<dbReference type="Proteomes" id="UP000700596">
    <property type="component" value="Unassembled WGS sequence"/>
</dbReference>
<dbReference type="PANTHER" id="PTHR24123">
    <property type="entry name" value="ANKYRIN REPEAT-CONTAINING"/>
    <property type="match status" value="1"/>
</dbReference>
<feature type="domain" description="Nephrocystin 3-like N-terminal" evidence="5">
    <location>
        <begin position="364"/>
        <end position="538"/>
    </location>
</feature>
<feature type="repeat" description="ANK" evidence="3">
    <location>
        <begin position="961"/>
        <end position="993"/>
    </location>
</feature>
<dbReference type="InterPro" id="IPR056884">
    <property type="entry name" value="NPHP3-like_N"/>
</dbReference>
<evidence type="ECO:0000256" key="1">
    <source>
        <dbReference type="ARBA" id="ARBA00022737"/>
    </source>
</evidence>
<keyword evidence="7" id="KW-1185">Reference proteome</keyword>
<proteinExistence type="predicted"/>
<feature type="repeat" description="ANK" evidence="3">
    <location>
        <begin position="1483"/>
        <end position="1512"/>
    </location>
</feature>
<dbReference type="PROSITE" id="PS50297">
    <property type="entry name" value="ANK_REP_REGION"/>
    <property type="match status" value="7"/>
</dbReference>
<feature type="repeat" description="ANK" evidence="3">
    <location>
        <begin position="1582"/>
        <end position="1614"/>
    </location>
</feature>
<gene>
    <name evidence="6" type="ORF">B0J11DRAFT_112810</name>
</gene>
<keyword evidence="1" id="KW-0677">Repeat</keyword>
<dbReference type="EMBL" id="JAGMWT010000015">
    <property type="protein sequence ID" value="KAH7115871.1"/>
    <property type="molecule type" value="Genomic_DNA"/>
</dbReference>
<dbReference type="InterPro" id="IPR051165">
    <property type="entry name" value="Multifunctional_ANK_Repeat"/>
</dbReference>
<feature type="repeat" description="ANK" evidence="3">
    <location>
        <begin position="1552"/>
        <end position="1580"/>
    </location>
</feature>
<feature type="compositionally biased region" description="Basic residues" evidence="4">
    <location>
        <begin position="1865"/>
        <end position="1876"/>
    </location>
</feature>
<feature type="compositionally biased region" description="Low complexity" evidence="4">
    <location>
        <begin position="2159"/>
        <end position="2172"/>
    </location>
</feature>
<feature type="compositionally biased region" description="Polar residues" evidence="4">
    <location>
        <begin position="2140"/>
        <end position="2149"/>
    </location>
</feature>
<dbReference type="Pfam" id="PF24883">
    <property type="entry name" value="NPHP3_N"/>
    <property type="match status" value="1"/>
</dbReference>
<evidence type="ECO:0000256" key="4">
    <source>
        <dbReference type="SAM" id="MobiDB-lite"/>
    </source>
</evidence>
<feature type="compositionally biased region" description="Polar residues" evidence="4">
    <location>
        <begin position="2097"/>
        <end position="2115"/>
    </location>
</feature>
<keyword evidence="2 3" id="KW-0040">ANK repeat</keyword>
<evidence type="ECO:0000256" key="2">
    <source>
        <dbReference type="ARBA" id="ARBA00023043"/>
    </source>
</evidence>
<feature type="repeat" description="ANK" evidence="3">
    <location>
        <begin position="1280"/>
        <end position="1312"/>
    </location>
</feature>
<dbReference type="PANTHER" id="PTHR24123:SF33">
    <property type="entry name" value="PROTEIN HOS4"/>
    <property type="match status" value="1"/>
</dbReference>
<dbReference type="PROSITE" id="PS50088">
    <property type="entry name" value="ANK_REPEAT"/>
    <property type="match status" value="11"/>
</dbReference>
<protein>
    <submittedName>
        <fullName evidence="6">Ankyrin repeat-containing domain protein</fullName>
    </submittedName>
</protein>
<feature type="region of interest" description="Disordered" evidence="4">
    <location>
        <begin position="1865"/>
        <end position="2191"/>
    </location>
</feature>
<feature type="region of interest" description="Disordered" evidence="4">
    <location>
        <begin position="1783"/>
        <end position="1845"/>
    </location>
</feature>
<evidence type="ECO:0000313" key="7">
    <source>
        <dbReference type="Proteomes" id="UP000700596"/>
    </source>
</evidence>
<feature type="compositionally biased region" description="Low complexity" evidence="4">
    <location>
        <begin position="2116"/>
        <end position="2139"/>
    </location>
</feature>
<dbReference type="OrthoDB" id="427518at2759"/>
<evidence type="ECO:0000313" key="6">
    <source>
        <dbReference type="EMBL" id="KAH7115871.1"/>
    </source>
</evidence>
<feature type="compositionally biased region" description="Low complexity" evidence="4">
    <location>
        <begin position="1933"/>
        <end position="1960"/>
    </location>
</feature>
<feature type="compositionally biased region" description="Basic and acidic residues" evidence="4">
    <location>
        <begin position="820"/>
        <end position="844"/>
    </location>
</feature>
<dbReference type="SUPFAM" id="SSF53474">
    <property type="entry name" value="alpha/beta-Hydrolases"/>
    <property type="match status" value="1"/>
</dbReference>
<dbReference type="Gene3D" id="3.40.50.1820">
    <property type="entry name" value="alpha/beta hydrolase"/>
    <property type="match status" value="1"/>
</dbReference>
<feature type="repeat" description="ANK" evidence="3">
    <location>
        <begin position="1318"/>
        <end position="1346"/>
    </location>
</feature>
<name>A0A9P9DBN3_9PLEO</name>
<dbReference type="SUPFAM" id="SSF48403">
    <property type="entry name" value="Ankyrin repeat"/>
    <property type="match status" value="3"/>
</dbReference>
<reference evidence="6" key="1">
    <citation type="journal article" date="2021" name="Nat. Commun.">
        <title>Genetic determinants of endophytism in the Arabidopsis root mycobiome.</title>
        <authorList>
            <person name="Mesny F."/>
            <person name="Miyauchi S."/>
            <person name="Thiergart T."/>
            <person name="Pickel B."/>
            <person name="Atanasova L."/>
            <person name="Karlsson M."/>
            <person name="Huettel B."/>
            <person name="Barry K.W."/>
            <person name="Haridas S."/>
            <person name="Chen C."/>
            <person name="Bauer D."/>
            <person name="Andreopoulos W."/>
            <person name="Pangilinan J."/>
            <person name="LaButti K."/>
            <person name="Riley R."/>
            <person name="Lipzen A."/>
            <person name="Clum A."/>
            <person name="Drula E."/>
            <person name="Henrissat B."/>
            <person name="Kohler A."/>
            <person name="Grigoriev I.V."/>
            <person name="Martin F.M."/>
            <person name="Hacquard S."/>
        </authorList>
    </citation>
    <scope>NUCLEOTIDE SEQUENCE</scope>
    <source>
        <strain evidence="6">MPI-CAGE-CH-0243</strain>
    </source>
</reference>
<dbReference type="PRINTS" id="PR01415">
    <property type="entry name" value="ANKYRIN"/>
</dbReference>
<dbReference type="InterPro" id="IPR002110">
    <property type="entry name" value="Ankyrin_rpt"/>
</dbReference>
<comment type="caution">
    <text evidence="6">The sequence shown here is derived from an EMBL/GenBank/DDBJ whole genome shotgun (WGS) entry which is preliminary data.</text>
</comment>
<dbReference type="InterPro" id="IPR029058">
    <property type="entry name" value="AB_hydrolase_fold"/>
</dbReference>
<feature type="compositionally biased region" description="Basic and acidic residues" evidence="4">
    <location>
        <begin position="791"/>
        <end position="807"/>
    </location>
</feature>
<feature type="compositionally biased region" description="Polar residues" evidence="4">
    <location>
        <begin position="1990"/>
        <end position="2000"/>
    </location>
</feature>
<feature type="compositionally biased region" description="Acidic residues" evidence="4">
    <location>
        <begin position="849"/>
        <end position="868"/>
    </location>
</feature>
<feature type="repeat" description="ANK" evidence="3">
    <location>
        <begin position="1447"/>
        <end position="1479"/>
    </location>
</feature>
<feature type="repeat" description="ANK" evidence="3">
    <location>
        <begin position="1214"/>
        <end position="1246"/>
    </location>
</feature>
<feature type="repeat" description="ANK" evidence="3">
    <location>
        <begin position="1648"/>
        <end position="1680"/>
    </location>
</feature>
<sequence length="2191" mass="238085">MAATTAATTAKKKHSKFESVPINLGLTQLYPDPDDSSSSKSSVALEIIAIPGLGANPHWTWKRDKVHWLQDSTMLARKVPNARISVFEYQSQWFGKGSVNQTLENVADQLLVSLERTRGTECKTPIIFVCHCLGGIILEEALLRSRLRQNDYPSIFPFVAGCIFLGTPFLGTKSQAKAMVLAELAGTFGMGVQSGLLKLLEKDSEGLKKKLDEFVSLVNDASIRVFCFFESQKSDVAALLLKSLPIKTQEMIVDKDSATYFGVSSLQLASDHFGLNKYSGPKDGNYVYVSNEIQATAKKAQHIIKSRQNALRQALVSDRTYRAIFDTLGKGFSDHDAAIRGNYKEVKKDPSTDPEKESKGKKSSWIVESNQYKTWFKEAKSPLLWIHGKAGTGQGSIASSAIESLRDTATHGSIVASFFCDQGDENRRSLSGLLKMIVRQIIDANQDLCQHLLTDAKKKGKVGSQEYDADSLSKVPVLWEALLNMAKDLTTGSVYIVLYGLEQLSKDALAEFVPLLASATVPEDESDSPTIKWIILSRSGRPEIEKALKPSALDINLEDSENASHVSDALKWDISSRVSELYLAAPLSYFAKRYIHSRADDNYIYVSLVIQELKNAQLSGTTTHAEFRALMESFPDGLTNMFEHIQKRILKPDSEGIEYTKEILRCMIFSLHAPTMRELAVMADLPKHERDDLSQIKAHIIRCGAFLTLRGDDLDEDSMTVEWIDISAQEHLQTYAKEELGLHLKDMQHGIIALRCMEYVFEKTEAMEERAARMKARIDAADEADNTGEATRTDENPFDNPEAHGDTTADTNLSGYPVHDPSDLPDHDIMDEPPKDWDVGDEKSATNGEEPDHESDPSIPDEDEYDVPEEGHLTYPFQYWIEHAKLAPIDVLEEFRLEHTFWEDESPLRESWWGECEEMHPLADQKNMSALHIATVTKFPALVDHLLSEGWAGNIHHEDSLGYQPLYYACLHGEFEIMRALLQVGADSNFVSPTGRVGALWAAAASGHKDVVEHLLNVGANIDAACEDWGTPLYEAASDGFTDVVRLLLERGANVNVSGGWHKRALNAAAFNGHVEIVRELLEHHAEIDPDQDYWYGSALGASSRRGHAEVVKILLSKGWSPSKNIATYGSFLTAAATYGHIEVVEALVQKEARITVLEQALQAATQNNRATCVKLILDKTPTLRHQKAFMIAADYGRDEILNLLITRGIPQNQLDTALFNAADREHDDTVKLLLEFGASPNAEGPEFGHALAASAYDGTTDILRALIEKGADVNKRGGDYGTALIAASFFGDVDNVRLLVEHGAQVNTEPLGIYGYALQAACYTGDLETIRYLLEQGANINAYGGKYGFAIIAAVDEGDSNAVKLLLEHHVDVNVRGGERNMPVIASAGATLEKEVLEQILDSGADINAQCDEGTTALINCATSGDTEGLNFLLSRHANIHLVSKNYGTALHAAAIEGDEDCCDIMIKAGANVDAIGGPYWTPLQAASFAGDIDTVNMLLGAGADTNISGGDYGSALQAACFTGDVDVVRELIDHGAIIDHPGGNGKYGYPLQAAAIQGHMEILTLLLSHGADVNAQGGLHGTALFAAAAKRANDECVQLLLDHGADATATGGLYGSVIQAAAYGNNFHVLEVLISHGASINTRGGKYGSALQAAAARADLEFIEFLLAHGADITARGGKYDTAIQAASSQDKLDIVNKLLDIGADFRLKGGKYTNAVTASAVRGNKTVLDRFLSMGPPEQMLDEALVEACYYRQSSSVEALLKNGARVLARHPILGMPMDALKATEPDGYNSDDETDAPAYQGDEDDNEAEEDETWEGDESKSVDGDTEGSVTDLNLEEEISEESKIQKLLDEAMARVKRNPSVKRFKTVKRRGGPGGLPSSLSVGGPPFQAATTAYTQFNPPVPNNPYMQQQQHPTPPQPYSQRQSFQAYPGPDQGSSPQSQGGYPPPSTGSGYTPYRGSIIGPPQAQPPNQRQVSSSPSRKPLPQGFNQPQRQYSSGPAGFGTPAQYNSQLSDLPANGSPGQYPQPNRQSGFSSQPPQPPVQPPVQPPALYGQPQSNQYAPPPSSSFASQQQQQQYGYGSQGQPQYSAPPPDTYNSIPPTAKQNYPNPSQHSGYAPYSAPASQSSSQTSFQHSQYGASGSSQNGHNPPYDGTPNSSQTSIWSSGSSQQRPAPAQRWHSGGYDGEGYG</sequence>
<organism evidence="6 7">
    <name type="scientific">Dendryphion nanum</name>
    <dbReference type="NCBI Taxonomy" id="256645"/>
    <lineage>
        <taxon>Eukaryota</taxon>
        <taxon>Fungi</taxon>
        <taxon>Dikarya</taxon>
        <taxon>Ascomycota</taxon>
        <taxon>Pezizomycotina</taxon>
        <taxon>Dothideomycetes</taxon>
        <taxon>Pleosporomycetidae</taxon>
        <taxon>Pleosporales</taxon>
        <taxon>Torulaceae</taxon>
        <taxon>Dendryphion</taxon>
    </lineage>
</organism>
<feature type="repeat" description="ANK" evidence="3">
    <location>
        <begin position="999"/>
        <end position="1027"/>
    </location>
</feature>
<dbReference type="Pfam" id="PF12796">
    <property type="entry name" value="Ank_2"/>
    <property type="match status" value="7"/>
</dbReference>
<feature type="compositionally biased region" description="Acidic residues" evidence="4">
    <location>
        <begin position="1793"/>
        <end position="1820"/>
    </location>
</feature>
<evidence type="ECO:0000259" key="5">
    <source>
        <dbReference type="Pfam" id="PF24883"/>
    </source>
</evidence>
<feature type="compositionally biased region" description="Low complexity" evidence="4">
    <location>
        <begin position="1881"/>
        <end position="1891"/>
    </location>
</feature>